<keyword evidence="1" id="KW-0812">Transmembrane</keyword>
<accession>A0AA38JPV2</accession>
<keyword evidence="1" id="KW-0472">Membrane</keyword>
<dbReference type="AlphaFoldDB" id="A0AA38JPV2"/>
<dbReference type="Proteomes" id="UP001176059">
    <property type="component" value="Unassembled WGS sequence"/>
</dbReference>
<gene>
    <name evidence="2" type="ORF">DFJ43DRAFT_1068979</name>
</gene>
<evidence type="ECO:0000256" key="1">
    <source>
        <dbReference type="SAM" id="Phobius"/>
    </source>
</evidence>
<keyword evidence="3" id="KW-1185">Reference proteome</keyword>
<sequence>MWRVLYCTFFLIIFISLPGFTLIHLVVQSTNSTSLPSFVLYLHEVRYHTLRLASPRHLHTPPPRSGDSHVDGVEGVQADLEMVAIEC</sequence>
<keyword evidence="1" id="KW-1133">Transmembrane helix</keyword>
<proteinExistence type="predicted"/>
<reference evidence="2" key="2">
    <citation type="journal article" date="2023" name="Proc. Natl. Acad. Sci. U.S.A.">
        <title>A global phylogenomic analysis of the shiitake genus Lentinula.</title>
        <authorList>
            <person name="Sierra-Patev S."/>
            <person name="Min B."/>
            <person name="Naranjo-Ortiz M."/>
            <person name="Looney B."/>
            <person name="Konkel Z."/>
            <person name="Slot J.C."/>
            <person name="Sakamoto Y."/>
            <person name="Steenwyk J.L."/>
            <person name="Rokas A."/>
            <person name="Carro J."/>
            <person name="Camarero S."/>
            <person name="Ferreira P."/>
            <person name="Molpeceres G."/>
            <person name="Ruiz-Duenas F.J."/>
            <person name="Serrano A."/>
            <person name="Henrissat B."/>
            <person name="Drula E."/>
            <person name="Hughes K.W."/>
            <person name="Mata J.L."/>
            <person name="Ishikawa N.K."/>
            <person name="Vargas-Isla R."/>
            <person name="Ushijima S."/>
            <person name="Smith C.A."/>
            <person name="Donoghue J."/>
            <person name="Ahrendt S."/>
            <person name="Andreopoulos W."/>
            <person name="He G."/>
            <person name="LaButti K."/>
            <person name="Lipzen A."/>
            <person name="Ng V."/>
            <person name="Riley R."/>
            <person name="Sandor L."/>
            <person name="Barry K."/>
            <person name="Martinez A.T."/>
            <person name="Xiao Y."/>
            <person name="Gibbons J.G."/>
            <person name="Terashima K."/>
            <person name="Grigoriev I.V."/>
            <person name="Hibbett D."/>
        </authorList>
    </citation>
    <scope>NUCLEOTIDE SEQUENCE</scope>
    <source>
        <strain evidence="2">ET3784</strain>
    </source>
</reference>
<evidence type="ECO:0000313" key="2">
    <source>
        <dbReference type="EMBL" id="KAJ3733401.1"/>
    </source>
</evidence>
<organism evidence="2 3">
    <name type="scientific">Lentinula guzmanii</name>
    <dbReference type="NCBI Taxonomy" id="2804957"/>
    <lineage>
        <taxon>Eukaryota</taxon>
        <taxon>Fungi</taxon>
        <taxon>Dikarya</taxon>
        <taxon>Basidiomycota</taxon>
        <taxon>Agaricomycotina</taxon>
        <taxon>Agaricomycetes</taxon>
        <taxon>Agaricomycetidae</taxon>
        <taxon>Agaricales</taxon>
        <taxon>Marasmiineae</taxon>
        <taxon>Omphalotaceae</taxon>
        <taxon>Lentinula</taxon>
    </lineage>
</organism>
<reference evidence="2" key="1">
    <citation type="submission" date="2022-08" db="EMBL/GenBank/DDBJ databases">
        <authorList>
            <consortium name="DOE Joint Genome Institute"/>
            <person name="Min B."/>
            <person name="Sierra-Patev S."/>
            <person name="Naranjo-Ortiz M."/>
            <person name="Looney B."/>
            <person name="Konkel Z."/>
            <person name="Slot J.C."/>
            <person name="Sakamoto Y."/>
            <person name="Steenwyk J.L."/>
            <person name="Rokas A."/>
            <person name="Carro J."/>
            <person name="Camarero S."/>
            <person name="Ferreira P."/>
            <person name="Molpeceres G."/>
            <person name="Ruiz-duenas F.J."/>
            <person name="Serrano A."/>
            <person name="Henrissat B."/>
            <person name="Drula E."/>
            <person name="Hughes K.W."/>
            <person name="Mata J.L."/>
            <person name="Ishikawa N.K."/>
            <person name="Vargas-Isla R."/>
            <person name="Ushijima S."/>
            <person name="Smith C.A."/>
            <person name="Ahrendt S."/>
            <person name="Andreopoulos W."/>
            <person name="He G."/>
            <person name="LaButti K."/>
            <person name="Lipzen A."/>
            <person name="Ng V."/>
            <person name="Riley R."/>
            <person name="Sandor L."/>
            <person name="Barry K."/>
            <person name="Martinez A.T."/>
            <person name="Xiao Y."/>
            <person name="Gibbons J.G."/>
            <person name="Terashima K."/>
            <person name="Hibbett D.S."/>
            <person name="Grigoriev I.V."/>
        </authorList>
    </citation>
    <scope>NUCLEOTIDE SEQUENCE</scope>
    <source>
        <strain evidence="2">ET3784</strain>
    </source>
</reference>
<dbReference type="EMBL" id="JANVFO010000018">
    <property type="protein sequence ID" value="KAJ3733401.1"/>
    <property type="molecule type" value="Genomic_DNA"/>
</dbReference>
<protein>
    <submittedName>
        <fullName evidence="2">Uncharacterized protein</fullName>
    </submittedName>
</protein>
<name>A0AA38JPV2_9AGAR</name>
<comment type="caution">
    <text evidence="2">The sequence shown here is derived from an EMBL/GenBank/DDBJ whole genome shotgun (WGS) entry which is preliminary data.</text>
</comment>
<evidence type="ECO:0000313" key="3">
    <source>
        <dbReference type="Proteomes" id="UP001176059"/>
    </source>
</evidence>
<feature type="transmembrane region" description="Helical" evidence="1">
    <location>
        <begin position="7"/>
        <end position="27"/>
    </location>
</feature>